<dbReference type="RefSeq" id="WP_057807006.1">
    <property type="nucleotide sequence ID" value="NZ_CP045530.1"/>
</dbReference>
<keyword evidence="2" id="KW-1185">Reference proteome</keyword>
<dbReference type="EMBL" id="JAQSFA010000010">
    <property type="protein sequence ID" value="MEE6701149.1"/>
    <property type="molecule type" value="Genomic_DNA"/>
</dbReference>
<evidence type="ECO:0000313" key="1">
    <source>
        <dbReference type="EMBL" id="MEE6701149.1"/>
    </source>
</evidence>
<dbReference type="Proteomes" id="UP001335665">
    <property type="component" value="Unassembled WGS sequence"/>
</dbReference>
<accession>A0ABU7SSY3</accession>
<evidence type="ECO:0000313" key="2">
    <source>
        <dbReference type="Proteomes" id="UP001335665"/>
    </source>
</evidence>
<sequence length="143" mass="16325">MKRLTGFTIIECVLALVVASLTLLLAGWGMTALATSNRHSLDSPVDWYVFLQEMEADSHHFILRNVGEDELQVFSPHTGLDYTLQGRDALYLKAWDRGGYLPLFDGIKGETCRFKRLPGQRVRVEVRRKNGEELVGIIQFYHE</sequence>
<protein>
    <submittedName>
        <fullName evidence="1">ComGF family competence protein</fullName>
    </submittedName>
</protein>
<proteinExistence type="predicted"/>
<comment type="caution">
    <text evidence="1">The sequence shown here is derived from an EMBL/GenBank/DDBJ whole genome shotgun (WGS) entry which is preliminary data.</text>
</comment>
<name>A0ABU7SSY3_9LACO</name>
<organism evidence="1 2">
    <name type="scientific">Limosilactobacillus pontis</name>
    <dbReference type="NCBI Taxonomy" id="35787"/>
    <lineage>
        <taxon>Bacteria</taxon>
        <taxon>Bacillati</taxon>
        <taxon>Bacillota</taxon>
        <taxon>Bacilli</taxon>
        <taxon>Lactobacillales</taxon>
        <taxon>Lactobacillaceae</taxon>
        <taxon>Limosilactobacillus</taxon>
    </lineage>
</organism>
<reference evidence="1 2" key="1">
    <citation type="submission" date="2023-02" db="EMBL/GenBank/DDBJ databases">
        <title>The predominant lactic acid bacteria and yeasts involved in the spontaneous fermentation of millet during the production of the traditional porridge Hausa koko in Ghana.</title>
        <authorList>
            <person name="Atter A."/>
            <person name="Diaz M."/>
        </authorList>
    </citation>
    <scope>NUCLEOTIDE SEQUENCE [LARGE SCALE GENOMIC DNA]</scope>
    <source>
        <strain evidence="1 2">FI11552</strain>
    </source>
</reference>
<gene>
    <name evidence="1" type="ORF">PS396_04975</name>
</gene>
<dbReference type="GeneID" id="87978535"/>